<feature type="domain" description="BTB" evidence="1">
    <location>
        <begin position="303"/>
        <end position="370"/>
    </location>
</feature>
<dbReference type="PROSITE" id="PS50097">
    <property type="entry name" value="BTB"/>
    <property type="match status" value="1"/>
</dbReference>
<organism evidence="2 3">
    <name type="scientific">Dothidotthia symphoricarpi CBS 119687</name>
    <dbReference type="NCBI Taxonomy" id="1392245"/>
    <lineage>
        <taxon>Eukaryota</taxon>
        <taxon>Fungi</taxon>
        <taxon>Dikarya</taxon>
        <taxon>Ascomycota</taxon>
        <taxon>Pezizomycotina</taxon>
        <taxon>Dothideomycetes</taxon>
        <taxon>Pleosporomycetidae</taxon>
        <taxon>Pleosporales</taxon>
        <taxon>Dothidotthiaceae</taxon>
        <taxon>Dothidotthia</taxon>
    </lineage>
</organism>
<dbReference type="PANTHER" id="PTHR47843:SF5">
    <property type="entry name" value="BTB_POZ DOMAIN PROTEIN"/>
    <property type="match status" value="1"/>
</dbReference>
<dbReference type="AlphaFoldDB" id="A0A6A6AV57"/>
<dbReference type="RefSeq" id="XP_033529124.1">
    <property type="nucleotide sequence ID" value="XM_033672666.1"/>
</dbReference>
<keyword evidence="3" id="KW-1185">Reference proteome</keyword>
<name>A0A6A6AV57_9PLEO</name>
<dbReference type="CDD" id="cd18186">
    <property type="entry name" value="BTB_POZ_ZBTB_KLHL-like"/>
    <property type="match status" value="1"/>
</dbReference>
<reference evidence="2" key="1">
    <citation type="journal article" date="2020" name="Stud. Mycol.">
        <title>101 Dothideomycetes genomes: a test case for predicting lifestyles and emergence of pathogens.</title>
        <authorList>
            <person name="Haridas S."/>
            <person name="Albert R."/>
            <person name="Binder M."/>
            <person name="Bloem J."/>
            <person name="Labutti K."/>
            <person name="Salamov A."/>
            <person name="Andreopoulos B."/>
            <person name="Baker S."/>
            <person name="Barry K."/>
            <person name="Bills G."/>
            <person name="Bluhm B."/>
            <person name="Cannon C."/>
            <person name="Castanera R."/>
            <person name="Culley D."/>
            <person name="Daum C."/>
            <person name="Ezra D."/>
            <person name="Gonzalez J."/>
            <person name="Henrissat B."/>
            <person name="Kuo A."/>
            <person name="Liang C."/>
            <person name="Lipzen A."/>
            <person name="Lutzoni F."/>
            <person name="Magnuson J."/>
            <person name="Mondo S."/>
            <person name="Nolan M."/>
            <person name="Ohm R."/>
            <person name="Pangilinan J."/>
            <person name="Park H.-J."/>
            <person name="Ramirez L."/>
            <person name="Alfaro M."/>
            <person name="Sun H."/>
            <person name="Tritt A."/>
            <person name="Yoshinaga Y."/>
            <person name="Zwiers L.-H."/>
            <person name="Turgeon B."/>
            <person name="Goodwin S."/>
            <person name="Spatafora J."/>
            <person name="Crous P."/>
            <person name="Grigoriev I."/>
        </authorList>
    </citation>
    <scope>NUCLEOTIDE SEQUENCE</scope>
    <source>
        <strain evidence="2">CBS 119687</strain>
    </source>
</reference>
<dbReference type="InterPro" id="IPR011333">
    <property type="entry name" value="SKP1/BTB/POZ_sf"/>
</dbReference>
<dbReference type="Pfam" id="PF00651">
    <property type="entry name" value="BTB"/>
    <property type="match status" value="1"/>
</dbReference>
<evidence type="ECO:0000313" key="3">
    <source>
        <dbReference type="Proteomes" id="UP000799771"/>
    </source>
</evidence>
<dbReference type="PANTHER" id="PTHR47843">
    <property type="entry name" value="BTB DOMAIN-CONTAINING PROTEIN-RELATED"/>
    <property type="match status" value="1"/>
</dbReference>
<dbReference type="OrthoDB" id="6359816at2759"/>
<gene>
    <name evidence="2" type="ORF">P153DRAFT_427383</name>
</gene>
<evidence type="ECO:0000313" key="2">
    <source>
        <dbReference type="EMBL" id="KAF2134737.1"/>
    </source>
</evidence>
<dbReference type="GeneID" id="54413098"/>
<dbReference type="InterPro" id="IPR000210">
    <property type="entry name" value="BTB/POZ_dom"/>
</dbReference>
<accession>A0A6A6AV57</accession>
<sequence length="402" mass="45561">MADVSFKQLLTDIKRRVLRSRSDLRNRYNQGHCEHTLRVRRPNLSNFLFEYQVLMNLTNDGATSNRCLLALVDIFIAKQPRNCNSPPGGSRCAHYSSDRLVSPHRYCGEQCNFDCINFKGDEYAPLYGTADQLLIHTEYKFQLACAAYWNDPEFSESADHAFCTTPDHDKGLREIVCKTISEHMVLLRKPEIEAPMAEFNGLAFRLLKEKADKNGWLNLVTTITLLCYLLQLSIRGVNRKQYLKPWQPHTGHLTVAKLVACLPLHKSLLNIRHGILSTPRMAESSAERVLKLVKNCLTSGDYSDLIITCGSDVHNVHKMIVCTQADFFARAVKFGGKEAEESRVDLPDDEPAIITLLLQYLYEGEYDPNHMVAQDSTLIASRGASSIVINRGERRSSEYGVY</sequence>
<dbReference type="Proteomes" id="UP000799771">
    <property type="component" value="Unassembled WGS sequence"/>
</dbReference>
<evidence type="ECO:0000259" key="1">
    <source>
        <dbReference type="PROSITE" id="PS50097"/>
    </source>
</evidence>
<dbReference type="EMBL" id="ML977497">
    <property type="protein sequence ID" value="KAF2134737.1"/>
    <property type="molecule type" value="Genomic_DNA"/>
</dbReference>
<proteinExistence type="predicted"/>
<protein>
    <recommendedName>
        <fullName evidence="1">BTB domain-containing protein</fullName>
    </recommendedName>
</protein>
<dbReference type="Gene3D" id="3.30.710.10">
    <property type="entry name" value="Potassium Channel Kv1.1, Chain A"/>
    <property type="match status" value="1"/>
</dbReference>
<dbReference type="SUPFAM" id="SSF54695">
    <property type="entry name" value="POZ domain"/>
    <property type="match status" value="1"/>
</dbReference>